<name>A0A9Q9T481_9MICO</name>
<sequence>MRRPHWGIMNDSIDHPAIVRLRAELDAAWKGIGALAQLEDAPRDRVVAELRTAVPDVASRAAREVGTEAVVAEISRYADAGIPGATATDVVPTAVIWSDVVRTASEAACAAR</sequence>
<dbReference type="Proteomes" id="UP001062223">
    <property type="component" value="Chromosome"/>
</dbReference>
<reference evidence="1" key="1">
    <citation type="submission" date="2022-09" db="EMBL/GenBank/DDBJ databases">
        <title>Taxonomy of Curtobacterium flaccumfaciens.</title>
        <authorList>
            <person name="Osdaghi E."/>
            <person name="Taghavi S.M."/>
            <person name="Hamidizade M."/>
            <person name="Abachi H."/>
            <person name="Fazliarab A."/>
            <person name="Baeyen S."/>
            <person name="Portier P."/>
            <person name="Van Vaerenbergh J."/>
            <person name="Jacques M.-A."/>
        </authorList>
    </citation>
    <scope>NUCLEOTIDE SEQUENCE</scope>
    <source>
        <strain evidence="1">AGQB46</strain>
    </source>
</reference>
<dbReference type="GeneID" id="92889508"/>
<organism evidence="1 2">
    <name type="scientific">Curtobacterium poinsettiae</name>
    <dbReference type="NCBI Taxonomy" id="159612"/>
    <lineage>
        <taxon>Bacteria</taxon>
        <taxon>Bacillati</taxon>
        <taxon>Actinomycetota</taxon>
        <taxon>Actinomycetes</taxon>
        <taxon>Micrococcales</taxon>
        <taxon>Microbacteriaceae</taxon>
        <taxon>Curtobacterium</taxon>
    </lineage>
</organism>
<dbReference type="EMBL" id="CP106879">
    <property type="protein sequence ID" value="UYC82434.1"/>
    <property type="molecule type" value="Genomic_DNA"/>
</dbReference>
<accession>A0A9Q9T481</accession>
<proteinExistence type="predicted"/>
<gene>
    <name evidence="1" type="ORF">OE229_08240</name>
</gene>
<evidence type="ECO:0000313" key="2">
    <source>
        <dbReference type="Proteomes" id="UP001062223"/>
    </source>
</evidence>
<protein>
    <submittedName>
        <fullName evidence="1">Uncharacterized protein</fullName>
    </submittedName>
</protein>
<dbReference type="KEGG" id="cpoi:OE229_08240"/>
<evidence type="ECO:0000313" key="1">
    <source>
        <dbReference type="EMBL" id="UYC82434.1"/>
    </source>
</evidence>
<dbReference type="AlphaFoldDB" id="A0A9Q9T481"/>
<dbReference type="RefSeq" id="WP_027464726.1">
    <property type="nucleotide sequence ID" value="NZ_CP106879.1"/>
</dbReference>